<evidence type="ECO:0000256" key="1">
    <source>
        <dbReference type="SAM" id="Phobius"/>
    </source>
</evidence>
<keyword evidence="1" id="KW-0472">Membrane</keyword>
<proteinExistence type="predicted"/>
<dbReference type="Pfam" id="PF26436">
    <property type="entry name" value="DUF8119"/>
    <property type="match status" value="1"/>
</dbReference>
<gene>
    <name evidence="3" type="ORF">JMJ58_04085</name>
</gene>
<dbReference type="EMBL" id="CP069188">
    <property type="protein sequence ID" value="QRV16083.1"/>
    <property type="molecule type" value="Genomic_DNA"/>
</dbReference>
<sequence length="71" mass="8225">MTGLGERLEALREERWGMLADLVFAIVWVTLVDVIFRFLEGPQWAYYLFMLAGIIAYFGFFASLDLARSEQ</sequence>
<evidence type="ECO:0000259" key="2">
    <source>
        <dbReference type="Pfam" id="PF26436"/>
    </source>
</evidence>
<feature type="domain" description="DUF8119" evidence="2">
    <location>
        <begin position="1"/>
        <end position="71"/>
    </location>
</feature>
<keyword evidence="1" id="KW-1133">Transmembrane helix</keyword>
<dbReference type="RefSeq" id="WP_126662986.1">
    <property type="nucleotide sequence ID" value="NZ_CP069188.1"/>
</dbReference>
<keyword evidence="1" id="KW-0812">Transmembrane</keyword>
<dbReference type="Proteomes" id="UP000637819">
    <property type="component" value="Chromosome"/>
</dbReference>
<dbReference type="AlphaFoldDB" id="A0A8T8E3F2"/>
<reference evidence="3 4" key="1">
    <citation type="submission" date="2021-01" db="EMBL/GenBank/DDBJ databases">
        <title>Genome Sequence and Methylation Pattern of Haloterrigena salifodinae BOL5-1, An Extremely Halophilic Archaeon from a Bolivian Salt Mine.</title>
        <authorList>
            <person name="DasSarma P."/>
            <person name="Anton B.P."/>
            <person name="DasSarma S.L."/>
            <person name="von Ehrenheim H.A.L."/>
            <person name="Martinez F.L."/>
            <person name="Guzman D."/>
            <person name="Roberts R.J."/>
            <person name="DasSarma S."/>
        </authorList>
    </citation>
    <scope>NUCLEOTIDE SEQUENCE [LARGE SCALE GENOMIC DNA]</scope>
    <source>
        <strain evidence="3 4">BOL5-1</strain>
    </source>
</reference>
<evidence type="ECO:0000313" key="3">
    <source>
        <dbReference type="EMBL" id="QRV16083.1"/>
    </source>
</evidence>
<dbReference type="OrthoDB" id="198557at2157"/>
<dbReference type="GeneID" id="62874275"/>
<organism evidence="3 4">
    <name type="scientific">Haloterrigena salifodinae</name>
    <dbReference type="NCBI Taxonomy" id="2675099"/>
    <lineage>
        <taxon>Archaea</taxon>
        <taxon>Methanobacteriati</taxon>
        <taxon>Methanobacteriota</taxon>
        <taxon>Stenosarchaea group</taxon>
        <taxon>Halobacteria</taxon>
        <taxon>Halobacteriales</taxon>
        <taxon>Natrialbaceae</taxon>
        <taxon>Haloterrigena</taxon>
    </lineage>
</organism>
<name>A0A8T8E3F2_9EURY</name>
<dbReference type="KEGG" id="hsal:JMJ58_04085"/>
<evidence type="ECO:0000313" key="4">
    <source>
        <dbReference type="Proteomes" id="UP000637819"/>
    </source>
</evidence>
<dbReference type="InterPro" id="IPR058432">
    <property type="entry name" value="DUF8119"/>
</dbReference>
<keyword evidence="4" id="KW-1185">Reference proteome</keyword>
<accession>A0A8T8E3F2</accession>
<feature type="transmembrane region" description="Helical" evidence="1">
    <location>
        <begin position="16"/>
        <end position="38"/>
    </location>
</feature>
<protein>
    <recommendedName>
        <fullName evidence="2">DUF8119 domain-containing protein</fullName>
    </recommendedName>
</protein>
<feature type="transmembrane region" description="Helical" evidence="1">
    <location>
        <begin position="44"/>
        <end position="67"/>
    </location>
</feature>